<evidence type="ECO:0000313" key="2">
    <source>
        <dbReference type="Proteomes" id="UP001497480"/>
    </source>
</evidence>
<proteinExistence type="predicted"/>
<dbReference type="AlphaFoldDB" id="A0AAV1VSJ2"/>
<sequence>MKPYILDSLNLALKTITGFRGEGTKAKRFVGNAAIDGIATRRGQAQPFSSTTASAQCTYLEASQLPSTLFHGNSNLICFLVMKTKKFEARTRTNAPFETRDH</sequence>
<organism evidence="1 2">
    <name type="scientific">Lupinus luteus</name>
    <name type="common">European yellow lupine</name>
    <dbReference type="NCBI Taxonomy" id="3873"/>
    <lineage>
        <taxon>Eukaryota</taxon>
        <taxon>Viridiplantae</taxon>
        <taxon>Streptophyta</taxon>
        <taxon>Embryophyta</taxon>
        <taxon>Tracheophyta</taxon>
        <taxon>Spermatophyta</taxon>
        <taxon>Magnoliopsida</taxon>
        <taxon>eudicotyledons</taxon>
        <taxon>Gunneridae</taxon>
        <taxon>Pentapetalae</taxon>
        <taxon>rosids</taxon>
        <taxon>fabids</taxon>
        <taxon>Fabales</taxon>
        <taxon>Fabaceae</taxon>
        <taxon>Papilionoideae</taxon>
        <taxon>50 kb inversion clade</taxon>
        <taxon>genistoids sensu lato</taxon>
        <taxon>core genistoids</taxon>
        <taxon>Genisteae</taxon>
        <taxon>Lupinus</taxon>
    </lineage>
</organism>
<gene>
    <name evidence="1" type="ORF">LLUT_LOCUS1039</name>
</gene>
<protein>
    <submittedName>
        <fullName evidence="1">Uncharacterized protein</fullName>
    </submittedName>
</protein>
<dbReference type="EMBL" id="CAXHTB010000001">
    <property type="protein sequence ID" value="CAL0299979.1"/>
    <property type="molecule type" value="Genomic_DNA"/>
</dbReference>
<name>A0AAV1VSJ2_LUPLU</name>
<reference evidence="1 2" key="1">
    <citation type="submission" date="2024-03" db="EMBL/GenBank/DDBJ databases">
        <authorList>
            <person name="Martinez-Hernandez J."/>
        </authorList>
    </citation>
    <scope>NUCLEOTIDE SEQUENCE [LARGE SCALE GENOMIC DNA]</scope>
</reference>
<evidence type="ECO:0000313" key="1">
    <source>
        <dbReference type="EMBL" id="CAL0299979.1"/>
    </source>
</evidence>
<dbReference type="Proteomes" id="UP001497480">
    <property type="component" value="Unassembled WGS sequence"/>
</dbReference>
<accession>A0AAV1VSJ2</accession>
<keyword evidence="2" id="KW-1185">Reference proteome</keyword>
<comment type="caution">
    <text evidence="1">The sequence shown here is derived from an EMBL/GenBank/DDBJ whole genome shotgun (WGS) entry which is preliminary data.</text>
</comment>